<dbReference type="GO" id="GO:0004519">
    <property type="term" value="F:endonuclease activity"/>
    <property type="evidence" value="ECO:0007669"/>
    <property type="project" value="UniProtKB-KW"/>
</dbReference>
<dbReference type="OMA" id="FPNSHAH"/>
<dbReference type="InterPro" id="IPR018524">
    <property type="entry name" value="DNA/RNA_endonuclease_AS"/>
</dbReference>
<evidence type="ECO:0000256" key="7">
    <source>
        <dbReference type="SAM" id="SignalP"/>
    </source>
</evidence>
<dbReference type="PROSITE" id="PS01070">
    <property type="entry name" value="NUCLEASE_NON_SPEC"/>
    <property type="match status" value="1"/>
</dbReference>
<evidence type="ECO:0000259" key="9">
    <source>
        <dbReference type="SMART" id="SM00892"/>
    </source>
</evidence>
<dbReference type="GO" id="GO:0046872">
    <property type="term" value="F:metal ion binding"/>
    <property type="evidence" value="ECO:0007669"/>
    <property type="project" value="UniProtKB-KW"/>
</dbReference>
<dbReference type="Proteomes" id="UP000694546">
    <property type="component" value="Chromosome 17"/>
</dbReference>
<dbReference type="PANTHER" id="PTHR21472:SF15">
    <property type="entry name" value="ENDONUCLEASE DOMAIN-CONTAINING 1 PROTEIN-RELATED"/>
    <property type="match status" value="1"/>
</dbReference>
<keyword evidence="5" id="KW-0378">Hydrolase</keyword>
<dbReference type="Ensembl" id="ENSGMOT00000005910.2">
    <property type="protein sequence ID" value="ENSGMOP00000005742.2"/>
    <property type="gene ID" value="ENSGMOG00000005414.2"/>
</dbReference>
<keyword evidence="3" id="KW-0540">Nuclease</keyword>
<evidence type="ECO:0000313" key="10">
    <source>
        <dbReference type="Ensembl" id="ENSGMOP00000005742.2"/>
    </source>
</evidence>
<comment type="cofactor">
    <cofactor evidence="1">
        <name>Mg(2+)</name>
        <dbReference type="ChEBI" id="CHEBI:18420"/>
    </cofactor>
</comment>
<feature type="chain" id="PRO_5045782942" description="Endonuclease domain-containing 1 protein-like" evidence="7">
    <location>
        <begin position="27"/>
        <end position="248"/>
    </location>
</feature>
<dbReference type="InterPro" id="IPR020821">
    <property type="entry name" value="ENPP1-3/EXOG-like_nuc-like"/>
</dbReference>
<dbReference type="InterPro" id="IPR039015">
    <property type="entry name" value="ENDOD1"/>
</dbReference>
<evidence type="ECO:0000259" key="8">
    <source>
        <dbReference type="SMART" id="SM00477"/>
    </source>
</evidence>
<keyword evidence="7" id="KW-0732">Signal</keyword>
<evidence type="ECO:0000256" key="1">
    <source>
        <dbReference type="ARBA" id="ARBA00001946"/>
    </source>
</evidence>
<evidence type="ECO:0000256" key="5">
    <source>
        <dbReference type="ARBA" id="ARBA00022759"/>
    </source>
</evidence>
<dbReference type="SUPFAM" id="SSF54060">
    <property type="entry name" value="His-Me finger endonucleases"/>
    <property type="match status" value="1"/>
</dbReference>
<dbReference type="SMART" id="SM00892">
    <property type="entry name" value="Endonuclease_NS"/>
    <property type="match status" value="1"/>
</dbReference>
<comment type="similarity">
    <text evidence="2">Belongs to the DNA/RNA non-specific endonuclease family.</text>
</comment>
<protein>
    <recommendedName>
        <fullName evidence="12">Endonuclease domain-containing 1 protein-like</fullName>
    </recommendedName>
</protein>
<keyword evidence="11" id="KW-1185">Reference proteome</keyword>
<sequence>MTSSVTGGCPLALVILLLMSMDPIATEVVNSVNDCTEFFLDGTPPDIPGVLQQGTIQDQNRYKPICQEYENTRRFMTLYDTVNKIPVFSAYKYTGDDGSKRPRNQKWIKKYSKQASFSDYTHQTDYDRGHIFPSAHAHHKSDKEATFTLTNIVPQSRTFNNGSWKSMEKCVRCVMHEYCLNQNNQHEAFVVTGAIPNANKTLKNKVNIPKTLWTAFCCYSKVTGEWLASAHWGDNVKENPRAKILMET</sequence>
<dbReference type="InterPro" id="IPR044929">
    <property type="entry name" value="DNA/RNA_non-sp_Endonuclease_sf"/>
</dbReference>
<accession>A0A8C4Z2M0</accession>
<dbReference type="GeneTree" id="ENSGT01030000234592"/>
<reference evidence="10" key="2">
    <citation type="submission" date="2025-09" db="UniProtKB">
        <authorList>
            <consortium name="Ensembl"/>
        </authorList>
    </citation>
    <scope>IDENTIFICATION</scope>
</reference>
<feature type="domain" description="ENPP1-3/EXOG-like endonuclease/phosphodiesterase" evidence="8">
    <location>
        <begin position="72"/>
        <end position="242"/>
    </location>
</feature>
<organism evidence="10 11">
    <name type="scientific">Gadus morhua</name>
    <name type="common">Atlantic cod</name>
    <dbReference type="NCBI Taxonomy" id="8049"/>
    <lineage>
        <taxon>Eukaryota</taxon>
        <taxon>Metazoa</taxon>
        <taxon>Chordata</taxon>
        <taxon>Craniata</taxon>
        <taxon>Vertebrata</taxon>
        <taxon>Euteleostomi</taxon>
        <taxon>Actinopterygii</taxon>
        <taxon>Neopterygii</taxon>
        <taxon>Teleostei</taxon>
        <taxon>Neoteleostei</taxon>
        <taxon>Acanthomorphata</taxon>
        <taxon>Zeiogadaria</taxon>
        <taxon>Gadariae</taxon>
        <taxon>Gadiformes</taxon>
        <taxon>Gadoidei</taxon>
        <taxon>Gadidae</taxon>
        <taxon>Gadus</taxon>
    </lineage>
</organism>
<evidence type="ECO:0000313" key="11">
    <source>
        <dbReference type="Proteomes" id="UP000694546"/>
    </source>
</evidence>
<reference evidence="10" key="1">
    <citation type="submission" date="2025-08" db="UniProtKB">
        <authorList>
            <consortium name="Ensembl"/>
        </authorList>
    </citation>
    <scope>IDENTIFICATION</scope>
</reference>
<dbReference type="Pfam" id="PF01223">
    <property type="entry name" value="Endonuclease_NS"/>
    <property type="match status" value="1"/>
</dbReference>
<dbReference type="InterPro" id="IPR001604">
    <property type="entry name" value="Endo_G_ENPP1-like_dom"/>
</dbReference>
<dbReference type="GO" id="GO:0016787">
    <property type="term" value="F:hydrolase activity"/>
    <property type="evidence" value="ECO:0007669"/>
    <property type="project" value="InterPro"/>
</dbReference>
<name>A0A8C4Z2M0_GADMO</name>
<dbReference type="Gene3D" id="3.40.570.10">
    <property type="entry name" value="Extracellular Endonuclease, subunit A"/>
    <property type="match status" value="1"/>
</dbReference>
<keyword evidence="5" id="KW-0255">Endonuclease</keyword>
<evidence type="ECO:0000256" key="2">
    <source>
        <dbReference type="ARBA" id="ARBA00010052"/>
    </source>
</evidence>
<keyword evidence="4" id="KW-0479">Metal-binding</keyword>
<evidence type="ECO:0008006" key="12">
    <source>
        <dbReference type="Google" id="ProtNLM"/>
    </source>
</evidence>
<evidence type="ECO:0000256" key="3">
    <source>
        <dbReference type="ARBA" id="ARBA00022722"/>
    </source>
</evidence>
<evidence type="ECO:0000256" key="6">
    <source>
        <dbReference type="ARBA" id="ARBA00022842"/>
    </source>
</evidence>
<evidence type="ECO:0000256" key="4">
    <source>
        <dbReference type="ARBA" id="ARBA00022723"/>
    </source>
</evidence>
<dbReference type="GO" id="GO:0003676">
    <property type="term" value="F:nucleic acid binding"/>
    <property type="evidence" value="ECO:0007669"/>
    <property type="project" value="InterPro"/>
</dbReference>
<dbReference type="PANTHER" id="PTHR21472">
    <property type="entry name" value="ENDONUCLEASE DOMAIN-CONTAINING 1 PROTEIN ENDOD1"/>
    <property type="match status" value="1"/>
</dbReference>
<feature type="domain" description="DNA/RNA non-specific endonuclease/pyrophosphatase/phosphodiesterase" evidence="9">
    <location>
        <begin position="71"/>
        <end position="248"/>
    </location>
</feature>
<keyword evidence="6" id="KW-0460">Magnesium</keyword>
<proteinExistence type="inferred from homology"/>
<dbReference type="InterPro" id="IPR044925">
    <property type="entry name" value="His-Me_finger_sf"/>
</dbReference>
<feature type="signal peptide" evidence="7">
    <location>
        <begin position="1"/>
        <end position="26"/>
    </location>
</feature>
<dbReference type="SMART" id="SM00477">
    <property type="entry name" value="NUC"/>
    <property type="match status" value="1"/>
</dbReference>
<dbReference type="AlphaFoldDB" id="A0A8C4Z2M0"/>